<protein>
    <recommendedName>
        <fullName evidence="5">Secreted protein</fullName>
    </recommendedName>
</protein>
<keyword evidence="2" id="KW-0732">Signal</keyword>
<evidence type="ECO:0000313" key="4">
    <source>
        <dbReference type="Proteomes" id="UP000807025"/>
    </source>
</evidence>
<organism evidence="3 4">
    <name type="scientific">Pleurotus eryngii</name>
    <name type="common">Boletus of the steppes</name>
    <dbReference type="NCBI Taxonomy" id="5323"/>
    <lineage>
        <taxon>Eukaryota</taxon>
        <taxon>Fungi</taxon>
        <taxon>Dikarya</taxon>
        <taxon>Basidiomycota</taxon>
        <taxon>Agaricomycotina</taxon>
        <taxon>Agaricomycetes</taxon>
        <taxon>Agaricomycetidae</taxon>
        <taxon>Agaricales</taxon>
        <taxon>Pleurotineae</taxon>
        <taxon>Pleurotaceae</taxon>
        <taxon>Pleurotus</taxon>
    </lineage>
</organism>
<dbReference type="Proteomes" id="UP000807025">
    <property type="component" value="Unassembled WGS sequence"/>
</dbReference>
<keyword evidence="4" id="KW-1185">Reference proteome</keyword>
<feature type="chain" id="PRO_5040170083" description="Secreted protein" evidence="2">
    <location>
        <begin position="23"/>
        <end position="123"/>
    </location>
</feature>
<evidence type="ECO:0000256" key="2">
    <source>
        <dbReference type="SAM" id="SignalP"/>
    </source>
</evidence>
<sequence>MRTTKLPLYLLLQALLRPLSLALAHSHTHSPHNRPWMSYKMPLKLTSIPPTSHSRIPLKTSLYTQQKPLPGLRLSGAGARITAEPSQALNKEPGLSSIVPPPILTPSKPARHVTRSHARVLGL</sequence>
<feature type="signal peptide" evidence="2">
    <location>
        <begin position="1"/>
        <end position="22"/>
    </location>
</feature>
<evidence type="ECO:0000256" key="1">
    <source>
        <dbReference type="SAM" id="MobiDB-lite"/>
    </source>
</evidence>
<feature type="compositionally biased region" description="Basic residues" evidence="1">
    <location>
        <begin position="109"/>
        <end position="123"/>
    </location>
</feature>
<feature type="region of interest" description="Disordered" evidence="1">
    <location>
        <begin position="83"/>
        <end position="123"/>
    </location>
</feature>
<reference evidence="3" key="1">
    <citation type="submission" date="2020-11" db="EMBL/GenBank/DDBJ databases">
        <authorList>
            <consortium name="DOE Joint Genome Institute"/>
            <person name="Ahrendt S."/>
            <person name="Riley R."/>
            <person name="Andreopoulos W."/>
            <person name="Labutti K."/>
            <person name="Pangilinan J."/>
            <person name="Ruiz-Duenas F.J."/>
            <person name="Barrasa J.M."/>
            <person name="Sanchez-Garcia M."/>
            <person name="Camarero S."/>
            <person name="Miyauchi S."/>
            <person name="Serrano A."/>
            <person name="Linde D."/>
            <person name="Babiker R."/>
            <person name="Drula E."/>
            <person name="Ayuso-Fernandez I."/>
            <person name="Pacheco R."/>
            <person name="Padilla G."/>
            <person name="Ferreira P."/>
            <person name="Barriuso J."/>
            <person name="Kellner H."/>
            <person name="Castanera R."/>
            <person name="Alfaro M."/>
            <person name="Ramirez L."/>
            <person name="Pisabarro A.G."/>
            <person name="Kuo A."/>
            <person name="Tritt A."/>
            <person name="Lipzen A."/>
            <person name="He G."/>
            <person name="Yan M."/>
            <person name="Ng V."/>
            <person name="Cullen D."/>
            <person name="Martin F."/>
            <person name="Rosso M.-N."/>
            <person name="Henrissat B."/>
            <person name="Hibbett D."/>
            <person name="Martinez A.T."/>
            <person name="Grigoriev I.V."/>
        </authorList>
    </citation>
    <scope>NUCLEOTIDE SEQUENCE</scope>
    <source>
        <strain evidence="3">ATCC 90797</strain>
    </source>
</reference>
<evidence type="ECO:0008006" key="5">
    <source>
        <dbReference type="Google" id="ProtNLM"/>
    </source>
</evidence>
<proteinExistence type="predicted"/>
<evidence type="ECO:0000313" key="3">
    <source>
        <dbReference type="EMBL" id="KAF9492984.1"/>
    </source>
</evidence>
<gene>
    <name evidence="3" type="ORF">BDN71DRAFT_1508963</name>
</gene>
<name>A0A9P6DDK6_PLEER</name>
<dbReference type="EMBL" id="MU154592">
    <property type="protein sequence ID" value="KAF9492984.1"/>
    <property type="molecule type" value="Genomic_DNA"/>
</dbReference>
<comment type="caution">
    <text evidence="3">The sequence shown here is derived from an EMBL/GenBank/DDBJ whole genome shotgun (WGS) entry which is preliminary data.</text>
</comment>
<accession>A0A9P6DDK6</accession>
<dbReference type="AlphaFoldDB" id="A0A9P6DDK6"/>